<feature type="domain" description="J" evidence="4">
    <location>
        <begin position="229"/>
        <end position="303"/>
    </location>
</feature>
<dbReference type="InterPro" id="IPR051938">
    <property type="entry name" value="Apopto_cytoskel_mod"/>
</dbReference>
<evidence type="ECO:0000256" key="2">
    <source>
        <dbReference type="SAM" id="MobiDB-lite"/>
    </source>
</evidence>
<feature type="transmembrane region" description="Helical" evidence="3">
    <location>
        <begin position="193"/>
        <end position="211"/>
    </location>
</feature>
<dbReference type="AlphaFoldDB" id="V6LDH7"/>
<dbReference type="InterPro" id="IPR001623">
    <property type="entry name" value="DnaJ_domain"/>
</dbReference>
<gene>
    <name evidence="5" type="ORF">SS50377_17851</name>
    <name evidence="6" type="ORF">SS50377_27980</name>
</gene>
<evidence type="ECO:0000256" key="1">
    <source>
        <dbReference type="ARBA" id="ARBA00023186"/>
    </source>
</evidence>
<feature type="compositionally biased region" description="Basic and acidic residues" evidence="2">
    <location>
        <begin position="16"/>
        <end position="33"/>
    </location>
</feature>
<organism evidence="5">
    <name type="scientific">Spironucleus salmonicida</name>
    <dbReference type="NCBI Taxonomy" id="348837"/>
    <lineage>
        <taxon>Eukaryota</taxon>
        <taxon>Metamonada</taxon>
        <taxon>Diplomonadida</taxon>
        <taxon>Hexamitidae</taxon>
        <taxon>Hexamitinae</taxon>
        <taxon>Spironucleus</taxon>
    </lineage>
</organism>
<name>V6LDH7_9EUKA</name>
<dbReference type="PRINTS" id="PR00625">
    <property type="entry name" value="JDOMAIN"/>
</dbReference>
<dbReference type="OrthoDB" id="10250354at2759"/>
<sequence length="303" mass="34568">MALTRAQQMKQKKSSARIDKTGPQSKDDQKEQVKIVPVLPKIPAGQFRAPTYQYSAQAKSQNLHYDSEEQSDDLIGYLQSPLKLNIPSLESEEYPKIAFKDIPSYKGELKPILIIKNEIELESLILMLKLSRDQIFESASQIFKNNMNLWFLPDGKLIAAQKDQKSLKQVSQKALQQNFPKEQPKSHPRIPKWLILSLVIISAAIFCFAFASSSGHVYSSENKLINRQKLLQILELEGKQSNQEIKNRYKKLAQQYHPDRNSGCEDCAEKFDQITAAYKKLLPGDFEIPTSWSKGDDGVVKRK</sequence>
<evidence type="ECO:0000313" key="6">
    <source>
        <dbReference type="EMBL" id="KAH0570006.1"/>
    </source>
</evidence>
<protein>
    <submittedName>
        <fullName evidence="5">Chaperone protein DnaJ</fullName>
    </submittedName>
</protein>
<accession>V6LDH7</accession>
<keyword evidence="1" id="KW-0143">Chaperone</keyword>
<dbReference type="Gene3D" id="1.10.287.110">
    <property type="entry name" value="DnaJ domain"/>
    <property type="match status" value="1"/>
</dbReference>
<dbReference type="PANTHER" id="PTHR44145:SF3">
    <property type="entry name" value="DNAJ HOMOLOG SUBFAMILY A MEMBER 3, MITOCHONDRIAL"/>
    <property type="match status" value="1"/>
</dbReference>
<dbReference type="PROSITE" id="PS50076">
    <property type="entry name" value="DNAJ_2"/>
    <property type="match status" value="1"/>
</dbReference>
<keyword evidence="3" id="KW-0472">Membrane</keyword>
<dbReference type="InterPro" id="IPR036869">
    <property type="entry name" value="J_dom_sf"/>
</dbReference>
<reference evidence="5 6" key="1">
    <citation type="journal article" date="2014" name="PLoS Genet.">
        <title>The Genome of Spironucleus salmonicida Highlights a Fish Pathogen Adapted to Fluctuating Environments.</title>
        <authorList>
            <person name="Xu F."/>
            <person name="Jerlstrom-Hultqvist J."/>
            <person name="Einarsson E."/>
            <person name="Astvaldsson A."/>
            <person name="Svard S.G."/>
            <person name="Andersson J.O."/>
        </authorList>
    </citation>
    <scope>NUCLEOTIDE SEQUENCE</scope>
    <source>
        <strain evidence="6">ATCC 50377</strain>
    </source>
</reference>
<dbReference type="EMBL" id="KI546159">
    <property type="protein sequence ID" value="EST42537.1"/>
    <property type="molecule type" value="Genomic_DNA"/>
</dbReference>
<keyword evidence="7" id="KW-1185">Reference proteome</keyword>
<reference evidence="6" key="2">
    <citation type="submission" date="2020-12" db="EMBL/GenBank/DDBJ databases">
        <title>New Spironucleus salmonicida genome in near-complete chromosomes.</title>
        <authorList>
            <person name="Xu F."/>
            <person name="Kurt Z."/>
            <person name="Jimenez-Gonzalez A."/>
            <person name="Astvaldsson A."/>
            <person name="Andersson J.O."/>
            <person name="Svard S.G."/>
        </authorList>
    </citation>
    <scope>NUCLEOTIDE SEQUENCE</scope>
    <source>
        <strain evidence="6">ATCC 50377</strain>
    </source>
</reference>
<feature type="region of interest" description="Disordered" evidence="2">
    <location>
        <begin position="1"/>
        <end position="33"/>
    </location>
</feature>
<evidence type="ECO:0000256" key="3">
    <source>
        <dbReference type="SAM" id="Phobius"/>
    </source>
</evidence>
<dbReference type="VEuPathDB" id="GiardiaDB:SS50377_27980"/>
<proteinExistence type="predicted"/>
<dbReference type="SUPFAM" id="SSF46565">
    <property type="entry name" value="Chaperone J-domain"/>
    <property type="match status" value="1"/>
</dbReference>
<evidence type="ECO:0000313" key="7">
    <source>
        <dbReference type="Proteomes" id="UP000018208"/>
    </source>
</evidence>
<dbReference type="EMBL" id="AUWU02000008">
    <property type="protein sequence ID" value="KAH0570006.1"/>
    <property type="molecule type" value="Genomic_DNA"/>
</dbReference>
<dbReference type="CDD" id="cd06257">
    <property type="entry name" value="DnaJ"/>
    <property type="match status" value="1"/>
</dbReference>
<keyword evidence="3" id="KW-0812">Transmembrane</keyword>
<dbReference type="SMART" id="SM00271">
    <property type="entry name" value="DnaJ"/>
    <property type="match status" value="1"/>
</dbReference>
<keyword evidence="3" id="KW-1133">Transmembrane helix</keyword>
<evidence type="ECO:0000259" key="4">
    <source>
        <dbReference type="PROSITE" id="PS50076"/>
    </source>
</evidence>
<evidence type="ECO:0000313" key="5">
    <source>
        <dbReference type="EMBL" id="EST42537.1"/>
    </source>
</evidence>
<dbReference type="Pfam" id="PF00226">
    <property type="entry name" value="DnaJ"/>
    <property type="match status" value="1"/>
</dbReference>
<dbReference type="Proteomes" id="UP000018208">
    <property type="component" value="Unassembled WGS sequence"/>
</dbReference>
<dbReference type="PANTHER" id="PTHR44145">
    <property type="entry name" value="DNAJ HOMOLOG SUBFAMILY A MEMBER 3, MITOCHONDRIAL"/>
    <property type="match status" value="1"/>
</dbReference>